<protein>
    <submittedName>
        <fullName evidence="2">Uncharacterized protein</fullName>
    </submittedName>
</protein>
<sequence length="481" mass="54067">MINGGCSSPSYDYGTSQYAQAGPSTLQTRWRRDSLGRVHYVESPVLEHFAQLSLEDNVSRSPRSLAKRPHHAHVPSYDPLPEHTTPPPGPIPRTLELEDDLPMPGGFPLDLSPSQYQDPWTVDRYEQMSSAATEPGQNGLHNEQTSFLMSFPCPANGSALSTACNPVHEQSRIVQPQPKRAVRVDLLEHLCEKQPADCHRRSLRYPDAREIGDNATPCISNTFSNILRRDRRPGLRDVPERLTQDCDSCYKPSSRSLVHHRDERFYPCGASPDSGYESDPEDTITLLPSASASASTRPKLLSQLGCSSRERELTRYQTYRSPLSANLDVLTSQQVRCTLNIIDVSLKRLQPLHPNFDDLATALTTAQSCLHRQSSLSHHEWNTRSEVAHEEYQESVRSIERLIRGIREAIDSLYSHPDCLGSTSGGDIRENLSHSGKLLIGLVSKLENIFDQQQKQYLGPRRRPRDASKEANKTIHGYLRH</sequence>
<accession>A0A9P3PL53</accession>
<feature type="region of interest" description="Disordered" evidence="1">
    <location>
        <begin position="455"/>
        <end position="481"/>
    </location>
</feature>
<proteinExistence type="predicted"/>
<reference evidence="2" key="1">
    <citation type="submission" date="2022-07" db="EMBL/GenBank/DDBJ databases">
        <title>The genome of Lyophyllum shimeji provides insight into the initial evolution of ectomycorrhizal fungal genome.</title>
        <authorList>
            <person name="Kobayashi Y."/>
            <person name="Shibata T."/>
            <person name="Hirakawa H."/>
            <person name="Shigenobu S."/>
            <person name="Nishiyama T."/>
            <person name="Yamada A."/>
            <person name="Hasebe M."/>
            <person name="Kawaguchi M."/>
        </authorList>
    </citation>
    <scope>NUCLEOTIDE SEQUENCE</scope>
    <source>
        <strain evidence="2">AT787</strain>
    </source>
</reference>
<feature type="region of interest" description="Disordered" evidence="1">
    <location>
        <begin position="60"/>
        <end position="95"/>
    </location>
</feature>
<gene>
    <name evidence="2" type="ORF">LshimejAT787_0409840</name>
</gene>
<comment type="caution">
    <text evidence="2">The sequence shown here is derived from an EMBL/GenBank/DDBJ whole genome shotgun (WGS) entry which is preliminary data.</text>
</comment>
<dbReference type="Proteomes" id="UP001063166">
    <property type="component" value="Unassembled WGS sequence"/>
</dbReference>
<dbReference type="EMBL" id="BRPK01000004">
    <property type="protein sequence ID" value="GLB37933.1"/>
    <property type="molecule type" value="Genomic_DNA"/>
</dbReference>
<feature type="region of interest" description="Disordered" evidence="1">
    <location>
        <begin position="1"/>
        <end position="24"/>
    </location>
</feature>
<dbReference type="OrthoDB" id="10554707at2759"/>
<evidence type="ECO:0000313" key="3">
    <source>
        <dbReference type="Proteomes" id="UP001063166"/>
    </source>
</evidence>
<organism evidence="2 3">
    <name type="scientific">Lyophyllum shimeji</name>
    <name type="common">Hon-shimeji</name>
    <name type="synonym">Tricholoma shimeji</name>
    <dbReference type="NCBI Taxonomy" id="47721"/>
    <lineage>
        <taxon>Eukaryota</taxon>
        <taxon>Fungi</taxon>
        <taxon>Dikarya</taxon>
        <taxon>Basidiomycota</taxon>
        <taxon>Agaricomycotina</taxon>
        <taxon>Agaricomycetes</taxon>
        <taxon>Agaricomycetidae</taxon>
        <taxon>Agaricales</taxon>
        <taxon>Tricholomatineae</taxon>
        <taxon>Lyophyllaceae</taxon>
        <taxon>Lyophyllum</taxon>
    </lineage>
</organism>
<name>A0A9P3PL53_LYOSH</name>
<evidence type="ECO:0000256" key="1">
    <source>
        <dbReference type="SAM" id="MobiDB-lite"/>
    </source>
</evidence>
<evidence type="ECO:0000313" key="2">
    <source>
        <dbReference type="EMBL" id="GLB37933.1"/>
    </source>
</evidence>
<dbReference type="AlphaFoldDB" id="A0A9P3PL53"/>
<keyword evidence="3" id="KW-1185">Reference proteome</keyword>